<dbReference type="Pfam" id="PF00240">
    <property type="entry name" value="ubiquitin"/>
    <property type="match status" value="1"/>
</dbReference>
<evidence type="ECO:0000313" key="6">
    <source>
        <dbReference type="RefSeq" id="XP_044924221.1"/>
    </source>
</evidence>
<name>A0A8U0URY5_MUSPF</name>
<dbReference type="GO" id="GO:0003735">
    <property type="term" value="F:structural constituent of ribosome"/>
    <property type="evidence" value="ECO:0007669"/>
    <property type="project" value="InterPro"/>
</dbReference>
<dbReference type="PANTHER" id="PTHR12650:SF37">
    <property type="entry name" value="40S RIBOSOMAL PROTEIN S30-RELATED"/>
    <property type="match status" value="1"/>
</dbReference>
<dbReference type="SMART" id="SM00213">
    <property type="entry name" value="UBQ"/>
    <property type="match status" value="1"/>
</dbReference>
<dbReference type="InterPro" id="IPR019954">
    <property type="entry name" value="Ubiquitin_CS"/>
</dbReference>
<dbReference type="InterPro" id="IPR006846">
    <property type="entry name" value="Ribosomal_eS30"/>
</dbReference>
<sequence length="148" mass="15759">MQLLVHAQELHTLKVTGQEMVTQIKVPVASPEGIAPEAQVVLLAGTPLEDEATLGRCEVEALITLAVASHMLGGEVHGSLSHAGRVRGQTPKAAKQDKQKETNQARWWMCTTGALSMLLPTFGEKKGPSANSKIHCSPGFPPDKHIPG</sequence>
<evidence type="ECO:0000256" key="1">
    <source>
        <dbReference type="ARBA" id="ARBA00022980"/>
    </source>
</evidence>
<evidence type="ECO:0000256" key="3">
    <source>
        <dbReference type="SAM" id="MobiDB-lite"/>
    </source>
</evidence>
<reference evidence="6" key="1">
    <citation type="submission" date="2025-08" db="UniProtKB">
        <authorList>
            <consortium name="RefSeq"/>
        </authorList>
    </citation>
    <scope>IDENTIFICATION</scope>
    <source>
        <tissue evidence="6">Brain</tissue>
    </source>
</reference>
<dbReference type="Gene3D" id="3.10.20.90">
    <property type="entry name" value="Phosphatidylinositol 3-kinase Catalytic Subunit, Chain A, domain 1"/>
    <property type="match status" value="1"/>
</dbReference>
<feature type="region of interest" description="Disordered" evidence="3">
    <location>
        <begin position="126"/>
        <end position="148"/>
    </location>
</feature>
<keyword evidence="2" id="KW-0687">Ribonucleoprotein</keyword>
<dbReference type="Proteomes" id="UP000000715">
    <property type="component" value="Unplaced"/>
</dbReference>
<dbReference type="InterPro" id="IPR029071">
    <property type="entry name" value="Ubiquitin-like_domsf"/>
</dbReference>
<feature type="compositionally biased region" description="Basic and acidic residues" evidence="3">
    <location>
        <begin position="94"/>
        <end position="103"/>
    </location>
</feature>
<proteinExistence type="predicted"/>
<dbReference type="PANTHER" id="PTHR12650">
    <property type="entry name" value="40S RIBOSOMAL PROTEIN S30/UBIQUITIN-LIKE PROTEIN FUBI"/>
    <property type="match status" value="1"/>
</dbReference>
<evidence type="ECO:0000256" key="2">
    <source>
        <dbReference type="ARBA" id="ARBA00023274"/>
    </source>
</evidence>
<evidence type="ECO:0000313" key="5">
    <source>
        <dbReference type="Proteomes" id="UP000000715"/>
    </source>
</evidence>
<dbReference type="PROSITE" id="PS00299">
    <property type="entry name" value="UBIQUITIN_1"/>
    <property type="match status" value="1"/>
</dbReference>
<keyword evidence="5" id="KW-1185">Reference proteome</keyword>
<dbReference type="GO" id="GO:0006412">
    <property type="term" value="P:translation"/>
    <property type="evidence" value="ECO:0007669"/>
    <property type="project" value="InterPro"/>
</dbReference>
<dbReference type="GeneID" id="123388538"/>
<accession>A0A8U0URY5</accession>
<dbReference type="SUPFAM" id="SSF54236">
    <property type="entry name" value="Ubiquitin-like"/>
    <property type="match status" value="1"/>
</dbReference>
<organism evidence="5 6">
    <name type="scientific">Mustela putorius furo</name>
    <name type="common">European domestic ferret</name>
    <name type="synonym">Mustela furo</name>
    <dbReference type="NCBI Taxonomy" id="9669"/>
    <lineage>
        <taxon>Eukaryota</taxon>
        <taxon>Metazoa</taxon>
        <taxon>Chordata</taxon>
        <taxon>Craniata</taxon>
        <taxon>Vertebrata</taxon>
        <taxon>Euteleostomi</taxon>
        <taxon>Mammalia</taxon>
        <taxon>Eutheria</taxon>
        <taxon>Laurasiatheria</taxon>
        <taxon>Carnivora</taxon>
        <taxon>Caniformia</taxon>
        <taxon>Musteloidea</taxon>
        <taxon>Mustelidae</taxon>
        <taxon>Mustelinae</taxon>
        <taxon>Mustela</taxon>
    </lineage>
</organism>
<evidence type="ECO:0000259" key="4">
    <source>
        <dbReference type="PROSITE" id="PS50053"/>
    </source>
</evidence>
<dbReference type="GO" id="GO:0022627">
    <property type="term" value="C:cytosolic small ribosomal subunit"/>
    <property type="evidence" value="ECO:0007669"/>
    <property type="project" value="TreeGrafter"/>
</dbReference>
<dbReference type="PROSITE" id="PS50053">
    <property type="entry name" value="UBIQUITIN_2"/>
    <property type="match status" value="1"/>
</dbReference>
<dbReference type="OrthoDB" id="199599at2759"/>
<feature type="region of interest" description="Disordered" evidence="3">
    <location>
        <begin position="81"/>
        <end position="103"/>
    </location>
</feature>
<dbReference type="Pfam" id="PF04758">
    <property type="entry name" value="Ribosomal_S30"/>
    <property type="match status" value="1"/>
</dbReference>
<dbReference type="InterPro" id="IPR000626">
    <property type="entry name" value="Ubiquitin-like_dom"/>
</dbReference>
<protein>
    <submittedName>
        <fullName evidence="6">Ubiquitin-like protein FUBI</fullName>
    </submittedName>
</protein>
<dbReference type="AlphaFoldDB" id="A0A8U0URY5"/>
<dbReference type="RefSeq" id="XP_044924221.1">
    <property type="nucleotide sequence ID" value="XM_045068286.1"/>
</dbReference>
<keyword evidence="1" id="KW-0689">Ribosomal protein</keyword>
<feature type="domain" description="Ubiquitin-like" evidence="4">
    <location>
        <begin position="1"/>
        <end position="74"/>
    </location>
</feature>
<gene>
    <name evidence="6" type="primary">LOC123388538</name>
</gene>